<dbReference type="Gene3D" id="3.20.20.140">
    <property type="entry name" value="Metal-dependent hydrolases"/>
    <property type="match status" value="1"/>
</dbReference>
<keyword evidence="4" id="KW-1185">Reference proteome</keyword>
<dbReference type="SUPFAM" id="SSF51338">
    <property type="entry name" value="Composite domain of metallo-dependent hydrolases"/>
    <property type="match status" value="1"/>
</dbReference>
<comment type="caution">
    <text evidence="3">The sequence shown here is derived from an EMBL/GenBank/DDBJ whole genome shotgun (WGS) entry which is preliminary data.</text>
</comment>
<organism evidence="3 4">
    <name type="scientific">Pedobacter lithocola</name>
    <dbReference type="NCBI Taxonomy" id="1908239"/>
    <lineage>
        <taxon>Bacteria</taxon>
        <taxon>Pseudomonadati</taxon>
        <taxon>Bacteroidota</taxon>
        <taxon>Sphingobacteriia</taxon>
        <taxon>Sphingobacteriales</taxon>
        <taxon>Sphingobacteriaceae</taxon>
        <taxon>Pedobacter</taxon>
    </lineage>
</organism>
<keyword evidence="1" id="KW-0378">Hydrolase</keyword>
<proteinExistence type="predicted"/>
<dbReference type="PANTHER" id="PTHR43794">
    <property type="entry name" value="AMINOHYDROLASE SSNA-RELATED"/>
    <property type="match status" value="1"/>
</dbReference>
<protein>
    <submittedName>
        <fullName evidence="3">Amidohydrolase family protein</fullName>
    </submittedName>
</protein>
<evidence type="ECO:0000313" key="4">
    <source>
        <dbReference type="Proteomes" id="UP001595789"/>
    </source>
</evidence>
<gene>
    <name evidence="3" type="ORF">ACFOWA_10535</name>
</gene>
<evidence type="ECO:0000256" key="1">
    <source>
        <dbReference type="ARBA" id="ARBA00022801"/>
    </source>
</evidence>
<dbReference type="PANTHER" id="PTHR43794:SF11">
    <property type="entry name" value="AMIDOHYDROLASE-RELATED DOMAIN-CONTAINING PROTEIN"/>
    <property type="match status" value="1"/>
</dbReference>
<dbReference type="Proteomes" id="UP001595789">
    <property type="component" value="Unassembled WGS sequence"/>
</dbReference>
<evidence type="ECO:0000313" key="3">
    <source>
        <dbReference type="EMBL" id="MFC4211622.1"/>
    </source>
</evidence>
<dbReference type="EMBL" id="JBHSBW010000011">
    <property type="protein sequence ID" value="MFC4211622.1"/>
    <property type="molecule type" value="Genomic_DNA"/>
</dbReference>
<accession>A0ABV8PCA1</accession>
<reference evidence="4" key="1">
    <citation type="journal article" date="2019" name="Int. J. Syst. Evol. Microbiol.">
        <title>The Global Catalogue of Microorganisms (GCM) 10K type strain sequencing project: providing services to taxonomists for standard genome sequencing and annotation.</title>
        <authorList>
            <consortium name="The Broad Institute Genomics Platform"/>
            <consortium name="The Broad Institute Genome Sequencing Center for Infectious Disease"/>
            <person name="Wu L."/>
            <person name="Ma J."/>
        </authorList>
    </citation>
    <scope>NUCLEOTIDE SEQUENCE [LARGE SCALE GENOMIC DNA]</scope>
    <source>
        <strain evidence="4">CCM 8691</strain>
    </source>
</reference>
<feature type="domain" description="Amidohydrolase-related" evidence="2">
    <location>
        <begin position="56"/>
        <end position="152"/>
    </location>
</feature>
<dbReference type="InterPro" id="IPR032466">
    <property type="entry name" value="Metal_Hydrolase"/>
</dbReference>
<feature type="domain" description="Amidohydrolase-related" evidence="2">
    <location>
        <begin position="226"/>
        <end position="401"/>
    </location>
</feature>
<dbReference type="InterPro" id="IPR011059">
    <property type="entry name" value="Metal-dep_hydrolase_composite"/>
</dbReference>
<dbReference type="RefSeq" id="WP_378984895.1">
    <property type="nucleotide sequence ID" value="NZ_JBHSBW010000011.1"/>
</dbReference>
<dbReference type="InterPro" id="IPR006680">
    <property type="entry name" value="Amidohydro-rel"/>
</dbReference>
<dbReference type="Gene3D" id="2.30.40.10">
    <property type="entry name" value="Urease, subunit C, domain 1"/>
    <property type="match status" value="1"/>
</dbReference>
<name>A0ABV8PCA1_9SPHI</name>
<sequence>MKTQKILFKNATIISMDKTVGDYQTGDVLIEDGLIRQVADVIDSEDAKIIDATGKILMPGLTDAHRHGWQGTLRRLMPNVNNLMSYVGDIHFGIATFYRPQDIYLGNLLTALSAIDGGITTIIDASHNTRSYEHANAAIDALEETGIRALYAPGFPLGGEWEKESWPSGLERLKTGRLSAHSLINLGVFTHMGVDGWENARDLELPMVTEFLGKDLSALLPDLKARNMLGPDNIFNHCTGLTAEAWKIMSDTGVKVTLDPRSDAQYGLEEGIFPYQQAIDHGIKPGIGTDLETSYGGDMFTEMSVAFALQRASAQNRRYRGDENPPLPVSSRAILEAATVNGAEIAGFGKVSGSITPGKSADLILINTDSLNLFPANNAIGTIVHAADRGNVDLVMVAGRILKSDGKMVGFDLLKIKQQVNESLTYLFNKSGYKANIFEEEFPGITL</sequence>
<dbReference type="SUPFAM" id="SSF51556">
    <property type="entry name" value="Metallo-dependent hydrolases"/>
    <property type="match status" value="1"/>
</dbReference>
<evidence type="ECO:0000259" key="2">
    <source>
        <dbReference type="Pfam" id="PF01979"/>
    </source>
</evidence>
<dbReference type="InterPro" id="IPR050287">
    <property type="entry name" value="MTA/SAH_deaminase"/>
</dbReference>
<dbReference type="Pfam" id="PF01979">
    <property type="entry name" value="Amidohydro_1"/>
    <property type="match status" value="2"/>
</dbReference>